<comment type="subcellular location">
    <subcellularLocation>
        <location evidence="1">Cytoplasm</location>
        <location evidence="1">Perinuclear region</location>
    </subcellularLocation>
</comment>
<comment type="similarity">
    <text evidence="3">Belongs to the TRAPP small subunits family. Sedlin subfamily.</text>
</comment>
<dbReference type="GO" id="GO:0048471">
    <property type="term" value="C:perinuclear region of cytoplasm"/>
    <property type="evidence" value="ECO:0007669"/>
    <property type="project" value="UniProtKB-SubCell"/>
</dbReference>
<evidence type="ECO:0000256" key="2">
    <source>
        <dbReference type="ARBA" id="ARBA00006596"/>
    </source>
</evidence>
<keyword evidence="4" id="KW-0813">Transport</keyword>
<name>A0AA39I8G6_9BILA</name>
<dbReference type="InterPro" id="IPR011012">
    <property type="entry name" value="Longin-like_dom_sf"/>
</dbReference>
<dbReference type="InterPro" id="IPR009016">
    <property type="entry name" value="Fe_hydrogenase"/>
</dbReference>
<dbReference type="InterPro" id="IPR004108">
    <property type="entry name" value="Fe_hydrogenase_lsu_C"/>
</dbReference>
<evidence type="ECO:0000256" key="5">
    <source>
        <dbReference type="ARBA" id="ARBA00024408"/>
    </source>
</evidence>
<evidence type="ECO:0000256" key="1">
    <source>
        <dbReference type="ARBA" id="ARBA00004556"/>
    </source>
</evidence>
<evidence type="ECO:0000313" key="9">
    <source>
        <dbReference type="Proteomes" id="UP001175271"/>
    </source>
</evidence>
<dbReference type="Gene3D" id="3.40.950.10">
    <property type="entry name" value="Fe-only Hydrogenase (Larger Subunit), Chain L, domain 3"/>
    <property type="match status" value="1"/>
</dbReference>
<keyword evidence="9" id="KW-1185">Reference proteome</keyword>
<dbReference type="Proteomes" id="UP001175271">
    <property type="component" value="Unassembled WGS sequence"/>
</dbReference>
<proteinExistence type="inferred from homology"/>
<dbReference type="InterPro" id="IPR044760">
    <property type="entry name" value="TRAPPC2L"/>
</dbReference>
<dbReference type="SUPFAM" id="SSF64356">
    <property type="entry name" value="SNARE-like"/>
    <property type="match status" value="1"/>
</dbReference>
<gene>
    <name evidence="8" type="ORF">QR680_013535</name>
</gene>
<comment type="caution">
    <text evidence="8">The sequence shown here is derived from an EMBL/GenBank/DDBJ whole genome shotgun (WGS) entry which is preliminary data.</text>
</comment>
<sequence>MAHCIAIIGKDGTPLFFQVSEKDKQNALELETFVDCSLDIVDEKVEQRKIQELYLGPLINDYSYKSFGFITNTNVKFVLVTDIFNTTLTDQDIRAIFKRLHTVYCNVLQDPFYVPGDPIKSKHMSTMSENFSGVVRIADVSDFITPAQACIVPLQKTSEEQPKEEGGVSIRPRVFVAAPTKKSTKISVSLNDCLACNGCVTTAEAVLVQEQSGDKMLASIPKFDLSVVTLSPQAVCSIAARRSISVTETARWIASYLKSVGVKYIIDSSFARELALELSYEEWRKKQKERDSPSPIFCSVCPGFVCYAEKTHGKLFVPLMSRVRSPQAISGALVKDYLARKLNIRPETIFHATVMPCFDKKLEASRSEFKLGGTIPEVDCVISASELNQLLEGFSPLNEEGSSSSTLSWLNSVENGVMWGSGMEEETSGGYGEYILRRYLETSNADLKVKRETKMKNMEIVEVYNEDGAVVFSMAKVYGFRNIQNMVQKLKRNKFPISYVEVMACPSGCSNGGGQVRADTTEERQELLTAVNERYKTIGAGVGDEVSAVRAEWKQLNGEHEKFLKTEFRVVDRNVLGQAALRW</sequence>
<accession>A0AA39I8G6</accession>
<evidence type="ECO:0000313" key="8">
    <source>
        <dbReference type="EMBL" id="KAK0418392.1"/>
    </source>
</evidence>
<protein>
    <recommendedName>
        <fullName evidence="5">Trafficking protein particle complex subunit 2-like protein</fullName>
    </recommendedName>
</protein>
<dbReference type="Pfam" id="PF02906">
    <property type="entry name" value="Fe_hyd_lg_C"/>
    <property type="match status" value="1"/>
</dbReference>
<evidence type="ECO:0000256" key="3">
    <source>
        <dbReference type="ARBA" id="ARBA00006626"/>
    </source>
</evidence>
<dbReference type="AlphaFoldDB" id="A0AA39I8G6"/>
<dbReference type="Gene3D" id="3.40.50.1780">
    <property type="match status" value="1"/>
</dbReference>
<comment type="function">
    <text evidence="6">Component of the cytosolic iron-sulfur (Fe/S) protein assembly machinery. Required for maturation of extramitochondrial Fe/S proteins.</text>
</comment>
<dbReference type="SUPFAM" id="SSF53920">
    <property type="entry name" value="Fe-only hydrogenase"/>
    <property type="match status" value="1"/>
</dbReference>
<comment type="similarity">
    <text evidence="2">Belongs to the NARF family.</text>
</comment>
<dbReference type="CDD" id="cd14854">
    <property type="entry name" value="TRAPPC2L"/>
    <property type="match status" value="1"/>
</dbReference>
<dbReference type="Gene3D" id="3.30.450.70">
    <property type="match status" value="1"/>
</dbReference>
<evidence type="ECO:0000259" key="7">
    <source>
        <dbReference type="Pfam" id="PF02906"/>
    </source>
</evidence>
<dbReference type="EMBL" id="JAUCMV010000002">
    <property type="protein sequence ID" value="KAK0418392.1"/>
    <property type="molecule type" value="Genomic_DNA"/>
</dbReference>
<keyword evidence="4" id="KW-0931">ER-Golgi transport</keyword>
<dbReference type="InterPro" id="IPR006722">
    <property type="entry name" value="Sedlin"/>
</dbReference>
<reference evidence="8" key="1">
    <citation type="submission" date="2023-06" db="EMBL/GenBank/DDBJ databases">
        <title>Genomic analysis of the entomopathogenic nematode Steinernema hermaphroditum.</title>
        <authorList>
            <person name="Schwarz E.M."/>
            <person name="Heppert J.K."/>
            <person name="Baniya A."/>
            <person name="Schwartz H.T."/>
            <person name="Tan C.-H."/>
            <person name="Antoshechkin I."/>
            <person name="Sternberg P.W."/>
            <person name="Goodrich-Blair H."/>
            <person name="Dillman A.R."/>
        </authorList>
    </citation>
    <scope>NUCLEOTIDE SEQUENCE</scope>
    <source>
        <strain evidence="8">PS9179</strain>
        <tissue evidence="8">Whole animal</tissue>
    </source>
</reference>
<organism evidence="8 9">
    <name type="scientific">Steinernema hermaphroditum</name>
    <dbReference type="NCBI Taxonomy" id="289476"/>
    <lineage>
        <taxon>Eukaryota</taxon>
        <taxon>Metazoa</taxon>
        <taxon>Ecdysozoa</taxon>
        <taxon>Nematoda</taxon>
        <taxon>Chromadorea</taxon>
        <taxon>Rhabditida</taxon>
        <taxon>Tylenchina</taxon>
        <taxon>Panagrolaimomorpha</taxon>
        <taxon>Strongyloidoidea</taxon>
        <taxon>Steinernematidae</taxon>
        <taxon>Steinernema</taxon>
    </lineage>
</organism>
<evidence type="ECO:0000256" key="4">
    <source>
        <dbReference type="ARBA" id="ARBA00022892"/>
    </source>
</evidence>
<dbReference type="PANTHER" id="PTHR11615">
    <property type="entry name" value="NITRATE, FORMATE, IRON DEHYDROGENASE"/>
    <property type="match status" value="1"/>
</dbReference>
<dbReference type="GO" id="GO:0006888">
    <property type="term" value="P:endoplasmic reticulum to Golgi vesicle-mediated transport"/>
    <property type="evidence" value="ECO:0007669"/>
    <property type="project" value="InterPro"/>
</dbReference>
<dbReference type="InterPro" id="IPR050340">
    <property type="entry name" value="Cytosolic_Fe-S_CAF"/>
</dbReference>
<feature type="domain" description="Iron hydrogenase large subunit C-terminal" evidence="7">
    <location>
        <begin position="227"/>
        <end position="513"/>
    </location>
</feature>
<evidence type="ECO:0000256" key="6">
    <source>
        <dbReference type="ARBA" id="ARBA00025700"/>
    </source>
</evidence>
<dbReference type="Pfam" id="PF04628">
    <property type="entry name" value="Sedlin_N"/>
    <property type="match status" value="1"/>
</dbReference>